<dbReference type="Pfam" id="PF21772">
    <property type="entry name" value="CATIP_N"/>
    <property type="match status" value="1"/>
</dbReference>
<evidence type="ECO:0000313" key="3">
    <source>
        <dbReference type="Proteomes" id="UP000192578"/>
    </source>
</evidence>
<dbReference type="InterPro" id="IPR048777">
    <property type="entry name" value="CATIP_N"/>
</dbReference>
<comment type="caution">
    <text evidence="2">The sequence shown here is derived from an EMBL/GenBank/DDBJ whole genome shotgun (WGS) entry which is preliminary data.</text>
</comment>
<keyword evidence="3" id="KW-1185">Reference proteome</keyword>
<evidence type="ECO:0000313" key="2">
    <source>
        <dbReference type="EMBL" id="OQV15190.1"/>
    </source>
</evidence>
<dbReference type="Proteomes" id="UP000192578">
    <property type="component" value="Unassembled WGS sequence"/>
</dbReference>
<feature type="domain" description="Ciliogenesis-associated TTC17-interacting protein N-terminal" evidence="1">
    <location>
        <begin position="73"/>
        <end position="280"/>
    </location>
</feature>
<reference evidence="3" key="1">
    <citation type="submission" date="2017-01" db="EMBL/GenBank/DDBJ databases">
        <title>Comparative genomics of anhydrobiosis in the tardigrade Hypsibius dujardini.</title>
        <authorList>
            <person name="Yoshida Y."/>
            <person name="Koutsovoulos G."/>
            <person name="Laetsch D."/>
            <person name="Stevens L."/>
            <person name="Kumar S."/>
            <person name="Horikawa D."/>
            <person name="Ishino K."/>
            <person name="Komine S."/>
            <person name="Tomita M."/>
            <person name="Blaxter M."/>
            <person name="Arakawa K."/>
        </authorList>
    </citation>
    <scope>NUCLEOTIDE SEQUENCE [LARGE SCALE GENOMIC DNA]</scope>
    <source>
        <strain evidence="3">Z151</strain>
    </source>
</reference>
<sequence>MATPAQAEQLNHFKTPEIPLPDYENFEFDSKETPEYIAKIRAALDSPRKSHVLNNAYGVPQATPFVSGEISKEAATFLASIKPQWLLQLLYDQVLDVYEGERIIGSYTVSIARVPNDVRQFVFHITSRFITDTGGVQTEEIFDGIVTDKLETVCEKHTFTEESSTISIDNKRYVECQPNESYAVSVLRGDGEKVSTWLNVYTLGEVKGYVSECAHVLLSRLFSSEEAVPENFHVMALDAFGHFREVQYRKLKSRMMTFRPYKLDCFGFSRELAAGKEQTLHKVEEFFLNRRLIYREEAEREVMIKTHAIPPWKPTHYVAPVDLQVAQSTAMEEHWYIQMRRTESQASFKKKFANTVVKFPQLTQPLKEMVHLILTVRPDDVFAFVSECFRNWKDIYAEPELLNSNGMILSLDHCDRKPEPQAAVYQLLRSFGVNPNE</sequence>
<dbReference type="EMBL" id="MTYJ01000092">
    <property type="protein sequence ID" value="OQV15190.1"/>
    <property type="molecule type" value="Genomic_DNA"/>
</dbReference>
<protein>
    <recommendedName>
        <fullName evidence="1">Ciliogenesis-associated TTC17-interacting protein N-terminal domain-containing protein</fullName>
    </recommendedName>
</protein>
<name>A0A1W0WIZ4_HYPEX</name>
<dbReference type="AlphaFoldDB" id="A0A1W0WIZ4"/>
<organism evidence="2 3">
    <name type="scientific">Hypsibius exemplaris</name>
    <name type="common">Freshwater tardigrade</name>
    <dbReference type="NCBI Taxonomy" id="2072580"/>
    <lineage>
        <taxon>Eukaryota</taxon>
        <taxon>Metazoa</taxon>
        <taxon>Ecdysozoa</taxon>
        <taxon>Tardigrada</taxon>
        <taxon>Eutardigrada</taxon>
        <taxon>Parachela</taxon>
        <taxon>Hypsibioidea</taxon>
        <taxon>Hypsibiidae</taxon>
        <taxon>Hypsibius</taxon>
    </lineage>
</organism>
<gene>
    <name evidence="2" type="ORF">BV898_10574</name>
</gene>
<dbReference type="OrthoDB" id="6334211at2759"/>
<proteinExistence type="predicted"/>
<accession>A0A1W0WIZ4</accession>
<evidence type="ECO:0000259" key="1">
    <source>
        <dbReference type="Pfam" id="PF21772"/>
    </source>
</evidence>